<dbReference type="Proteomes" id="UP001216907">
    <property type="component" value="Unassembled WGS sequence"/>
</dbReference>
<dbReference type="EMBL" id="JARRAG010000002">
    <property type="protein sequence ID" value="MDG3005388.1"/>
    <property type="molecule type" value="Genomic_DNA"/>
</dbReference>
<sequence length="93" mass="9849">MGADEREQINACVADARRIADSGGCVFLVSASRRTGGSGYGRPGLASSRGSSEMEFGCDDLFTVDCDEAADLEEAPEGTPPTPRRVILDHEKN</sequence>
<name>A0ABT6FCR9_9BACT</name>
<keyword evidence="3" id="KW-1185">Reference proteome</keyword>
<accession>A0ABT6FCR9</accession>
<protein>
    <submittedName>
        <fullName evidence="2">Uncharacterized protein</fullName>
    </submittedName>
</protein>
<gene>
    <name evidence="2" type="ORF">PZE19_16475</name>
</gene>
<evidence type="ECO:0000256" key="1">
    <source>
        <dbReference type="SAM" id="MobiDB-lite"/>
    </source>
</evidence>
<organism evidence="2 3">
    <name type="scientific">Paludisphaera mucosa</name>
    <dbReference type="NCBI Taxonomy" id="3030827"/>
    <lineage>
        <taxon>Bacteria</taxon>
        <taxon>Pseudomonadati</taxon>
        <taxon>Planctomycetota</taxon>
        <taxon>Planctomycetia</taxon>
        <taxon>Isosphaerales</taxon>
        <taxon>Isosphaeraceae</taxon>
        <taxon>Paludisphaera</taxon>
    </lineage>
</organism>
<comment type="caution">
    <text evidence="2">The sequence shown here is derived from an EMBL/GenBank/DDBJ whole genome shotgun (WGS) entry which is preliminary data.</text>
</comment>
<feature type="region of interest" description="Disordered" evidence="1">
    <location>
        <begin position="71"/>
        <end position="93"/>
    </location>
</feature>
<evidence type="ECO:0000313" key="2">
    <source>
        <dbReference type="EMBL" id="MDG3005388.1"/>
    </source>
</evidence>
<proteinExistence type="predicted"/>
<dbReference type="RefSeq" id="WP_277861730.1">
    <property type="nucleotide sequence ID" value="NZ_JARRAG010000002.1"/>
</dbReference>
<reference evidence="2 3" key="1">
    <citation type="submission" date="2023-03" db="EMBL/GenBank/DDBJ databases">
        <title>Paludisphaera mucosa sp. nov. a novel planctomycete from northern fen.</title>
        <authorList>
            <person name="Ivanova A."/>
        </authorList>
    </citation>
    <scope>NUCLEOTIDE SEQUENCE [LARGE SCALE GENOMIC DNA]</scope>
    <source>
        <strain evidence="2 3">Pla2</strain>
    </source>
</reference>
<evidence type="ECO:0000313" key="3">
    <source>
        <dbReference type="Proteomes" id="UP001216907"/>
    </source>
</evidence>